<dbReference type="RefSeq" id="WP_344668282.1">
    <property type="nucleotide sequence ID" value="NZ_BAAAQN010000034.1"/>
</dbReference>
<dbReference type="EMBL" id="BAAAQN010000034">
    <property type="protein sequence ID" value="GAA2042806.1"/>
    <property type="molecule type" value="Genomic_DNA"/>
</dbReference>
<name>A0ABP5GAA5_9ACTN</name>
<protein>
    <submittedName>
        <fullName evidence="1">Uncharacterized protein</fullName>
    </submittedName>
</protein>
<sequence>MARVTVDGQTLSVEIEGLDKLWALKSSLTIPLANVRGATVDPGVAKDSKGIRAPGTHIRGVITAGTFHIDGERIFWDVHDPAQAVVIELADERYARLIIQVDDPAATVALIVRALTESQDEL</sequence>
<dbReference type="Proteomes" id="UP001500751">
    <property type="component" value="Unassembled WGS sequence"/>
</dbReference>
<comment type="caution">
    <text evidence="1">The sequence shown here is derived from an EMBL/GenBank/DDBJ whole genome shotgun (WGS) entry which is preliminary data.</text>
</comment>
<reference evidence="2" key="1">
    <citation type="journal article" date="2019" name="Int. J. Syst. Evol. Microbiol.">
        <title>The Global Catalogue of Microorganisms (GCM) 10K type strain sequencing project: providing services to taxonomists for standard genome sequencing and annotation.</title>
        <authorList>
            <consortium name="The Broad Institute Genomics Platform"/>
            <consortium name="The Broad Institute Genome Sequencing Center for Infectious Disease"/>
            <person name="Wu L."/>
            <person name="Ma J."/>
        </authorList>
    </citation>
    <scope>NUCLEOTIDE SEQUENCE [LARGE SCALE GENOMIC DNA]</scope>
    <source>
        <strain evidence="2">JCM 16014</strain>
    </source>
</reference>
<organism evidence="1 2">
    <name type="scientific">Catenulispora yoronensis</name>
    <dbReference type="NCBI Taxonomy" id="450799"/>
    <lineage>
        <taxon>Bacteria</taxon>
        <taxon>Bacillati</taxon>
        <taxon>Actinomycetota</taxon>
        <taxon>Actinomycetes</taxon>
        <taxon>Catenulisporales</taxon>
        <taxon>Catenulisporaceae</taxon>
        <taxon>Catenulispora</taxon>
    </lineage>
</organism>
<gene>
    <name evidence="1" type="ORF">GCM10009839_52160</name>
</gene>
<evidence type="ECO:0000313" key="1">
    <source>
        <dbReference type="EMBL" id="GAA2042806.1"/>
    </source>
</evidence>
<evidence type="ECO:0000313" key="2">
    <source>
        <dbReference type="Proteomes" id="UP001500751"/>
    </source>
</evidence>
<accession>A0ABP5GAA5</accession>
<keyword evidence="2" id="KW-1185">Reference proteome</keyword>
<proteinExistence type="predicted"/>